<feature type="compositionally biased region" description="Polar residues" evidence="4">
    <location>
        <begin position="644"/>
        <end position="656"/>
    </location>
</feature>
<feature type="compositionally biased region" description="Polar residues" evidence="4">
    <location>
        <begin position="482"/>
        <end position="499"/>
    </location>
</feature>
<feature type="compositionally biased region" description="Polar residues" evidence="4">
    <location>
        <begin position="508"/>
        <end position="523"/>
    </location>
</feature>
<feature type="region of interest" description="Disordered" evidence="4">
    <location>
        <begin position="1"/>
        <end position="54"/>
    </location>
</feature>
<evidence type="ECO:0000256" key="4">
    <source>
        <dbReference type="SAM" id="MobiDB-lite"/>
    </source>
</evidence>
<gene>
    <name evidence="6" type="ORF">TAV2_LOCUS18316</name>
</gene>
<feature type="domain" description="Spen paralogue and orthologue SPOC C-terminal" evidence="5">
    <location>
        <begin position="346"/>
        <end position="464"/>
    </location>
</feature>
<keyword evidence="3" id="KW-0539">Nucleus</keyword>
<dbReference type="CDD" id="cd21546">
    <property type="entry name" value="SPOC_FPA-like"/>
    <property type="match status" value="1"/>
</dbReference>
<dbReference type="PANTHER" id="PTHR23189">
    <property type="entry name" value="RNA RECOGNITION MOTIF-CONTAINING"/>
    <property type="match status" value="1"/>
</dbReference>
<dbReference type="GO" id="GO:0003723">
    <property type="term" value="F:RNA binding"/>
    <property type="evidence" value="ECO:0007669"/>
    <property type="project" value="UniProtKB-KW"/>
</dbReference>
<feature type="region of interest" description="Disordered" evidence="4">
    <location>
        <begin position="312"/>
        <end position="346"/>
    </location>
</feature>
<proteinExistence type="predicted"/>
<protein>
    <recommendedName>
        <fullName evidence="5">Spen paralogue and orthologue SPOC C-terminal domain-containing protein</fullName>
    </recommendedName>
</protein>
<keyword evidence="2" id="KW-0694">RNA-binding</keyword>
<evidence type="ECO:0000256" key="2">
    <source>
        <dbReference type="ARBA" id="ARBA00022884"/>
    </source>
</evidence>
<feature type="compositionally biased region" description="Polar residues" evidence="4">
    <location>
        <begin position="316"/>
        <end position="327"/>
    </location>
</feature>
<comment type="caution">
    <text evidence="6">The sequence shown here is derived from an EMBL/GenBank/DDBJ whole genome shotgun (WGS) entry which is preliminary data.</text>
</comment>
<evidence type="ECO:0000313" key="6">
    <source>
        <dbReference type="EMBL" id="CAH2068574.1"/>
    </source>
</evidence>
<evidence type="ECO:0000313" key="7">
    <source>
        <dbReference type="Proteomes" id="UP000836841"/>
    </source>
</evidence>
<name>A0AAU9SMK1_THLAR</name>
<feature type="compositionally biased region" description="Basic and acidic residues" evidence="4">
    <location>
        <begin position="33"/>
        <end position="54"/>
    </location>
</feature>
<feature type="region of interest" description="Disordered" evidence="4">
    <location>
        <begin position="482"/>
        <end position="564"/>
    </location>
</feature>
<accession>A0AAU9SMK1</accession>
<evidence type="ECO:0000256" key="3">
    <source>
        <dbReference type="ARBA" id="ARBA00023242"/>
    </source>
</evidence>
<sequence>MSQEKSLPPRDEDYLPRRDEQWSSLRGPPFSQRDSRVRHSDLDPYPDKPKMVDKNADPPSEVLWIGFPALLKVDEVILRKAFHHLVKLRRLPPFQVVVMLLFVSKTWRVWLIQHWKELYECPFLPRLKSYGRTGSSEIFLHERDFGSFSGDSTMRSPPYISSLEPEDPDILAFSHKGNLFEQRRFQEPDAELGLPESMYRRVSSRDRDAHFRDFSPEFPRKDSSYDDSWDLPEDVLLFHGAKKIKTGYFPPDNELPEYPLSGSDQARHPFPKTFHDIPPTEVLDKNFESRPFGYKQIPDHALSQPYGERIERRNPSYDSFQGHSGSLPSLPVERRRPTPESHQPSLTGEWKWEGTIAKGGTSICRARCFPVGKVLDMTLPEFLDCTARTSLDMLAKHYYQAASAWVVFFVPESDADIGYYNEFMHYLEEKQRAAVAKLDDKTTLFLVPPSEFSEKVLKVPGKLSISGVVLRLEHTGSNLESALQQPQADMPYTKSTSPSGPFPPVLAFSNTGKSGVSPASISGSPHAPGSMSGPTNENRNEMLRHLSPPFGPNWSPHHPQNSNLGARNIVSQASYKADDSATRDITQSCPELCRKLVQVVTALEFQSGSAGGVPGLSTAEEFRPSNAMNYSENSLRAPQKYPEASSSQFGLGQPASSLPVLPQQMPTSVMQEEDADPQKRLQATLQLAAALLQQIQQGKGS</sequence>
<feature type="compositionally biased region" description="Basic and acidic residues" evidence="4">
    <location>
        <begin position="7"/>
        <end position="21"/>
    </location>
</feature>
<comment type="subcellular location">
    <subcellularLocation>
        <location evidence="1">Nucleus</location>
    </subcellularLocation>
</comment>
<evidence type="ECO:0000256" key="1">
    <source>
        <dbReference type="ARBA" id="ARBA00004123"/>
    </source>
</evidence>
<dbReference type="AlphaFoldDB" id="A0AAU9SMK1"/>
<reference evidence="6 7" key="1">
    <citation type="submission" date="2022-03" db="EMBL/GenBank/DDBJ databases">
        <authorList>
            <person name="Nunn A."/>
            <person name="Chopra R."/>
            <person name="Nunn A."/>
            <person name="Contreras Garrido A."/>
        </authorList>
    </citation>
    <scope>NUCLEOTIDE SEQUENCE [LARGE SCALE GENOMIC DNA]</scope>
</reference>
<feature type="region of interest" description="Disordered" evidence="4">
    <location>
        <begin position="633"/>
        <end position="679"/>
    </location>
</feature>
<dbReference type="Pfam" id="PF07744">
    <property type="entry name" value="SPOC"/>
    <property type="match status" value="1"/>
</dbReference>
<dbReference type="GO" id="GO:0005634">
    <property type="term" value="C:nucleus"/>
    <property type="evidence" value="ECO:0007669"/>
    <property type="project" value="UniProtKB-SubCell"/>
</dbReference>
<evidence type="ECO:0000259" key="5">
    <source>
        <dbReference type="Pfam" id="PF07744"/>
    </source>
</evidence>
<dbReference type="EMBL" id="CAJVSB020000840">
    <property type="protein sequence ID" value="CAH2068574.1"/>
    <property type="molecule type" value="Genomic_DNA"/>
</dbReference>
<keyword evidence="7" id="KW-1185">Reference proteome</keyword>
<dbReference type="Proteomes" id="UP000836841">
    <property type="component" value="Unassembled WGS sequence"/>
</dbReference>
<organism evidence="6 7">
    <name type="scientific">Thlaspi arvense</name>
    <name type="common">Field penny-cress</name>
    <dbReference type="NCBI Taxonomy" id="13288"/>
    <lineage>
        <taxon>Eukaryota</taxon>
        <taxon>Viridiplantae</taxon>
        <taxon>Streptophyta</taxon>
        <taxon>Embryophyta</taxon>
        <taxon>Tracheophyta</taxon>
        <taxon>Spermatophyta</taxon>
        <taxon>Magnoliopsida</taxon>
        <taxon>eudicotyledons</taxon>
        <taxon>Gunneridae</taxon>
        <taxon>Pentapetalae</taxon>
        <taxon>rosids</taxon>
        <taxon>malvids</taxon>
        <taxon>Brassicales</taxon>
        <taxon>Brassicaceae</taxon>
        <taxon>Thlaspideae</taxon>
        <taxon>Thlaspi</taxon>
    </lineage>
</organism>
<dbReference type="InterPro" id="IPR012921">
    <property type="entry name" value="SPOC_C"/>
</dbReference>